<reference evidence="3" key="1">
    <citation type="journal article" date="2019" name="Nat. Commun.">
        <title>Expansion of phycobilisome linker gene families in mesophilic red algae.</title>
        <authorList>
            <person name="Lee J."/>
            <person name="Kim D."/>
            <person name="Bhattacharya D."/>
            <person name="Yoon H.S."/>
        </authorList>
    </citation>
    <scope>NUCLEOTIDE SEQUENCE [LARGE SCALE GENOMIC DNA]</scope>
    <source>
        <strain evidence="3">CCMP 1328</strain>
    </source>
</reference>
<dbReference type="EMBL" id="VRMN01000001">
    <property type="protein sequence ID" value="KAA8498806.1"/>
    <property type="molecule type" value="Genomic_DNA"/>
</dbReference>
<dbReference type="AlphaFoldDB" id="A0A5J4Z540"/>
<feature type="domain" description="Beta-carotene isomerase D27-like C-terminal" evidence="1">
    <location>
        <begin position="202"/>
        <end position="263"/>
    </location>
</feature>
<gene>
    <name evidence="2" type="ORF">FVE85_6391</name>
</gene>
<dbReference type="Pfam" id="PF13225">
    <property type="entry name" value="D27-like_C"/>
    <property type="match status" value="1"/>
</dbReference>
<organism evidence="2 3">
    <name type="scientific">Porphyridium purpureum</name>
    <name type="common">Red alga</name>
    <name type="synonym">Porphyridium cruentum</name>
    <dbReference type="NCBI Taxonomy" id="35688"/>
    <lineage>
        <taxon>Eukaryota</taxon>
        <taxon>Rhodophyta</taxon>
        <taxon>Bangiophyceae</taxon>
        <taxon>Porphyridiales</taxon>
        <taxon>Porphyridiaceae</taxon>
        <taxon>Porphyridium</taxon>
    </lineage>
</organism>
<keyword evidence="3" id="KW-1185">Reference proteome</keyword>
<dbReference type="Proteomes" id="UP000324585">
    <property type="component" value="Unassembled WGS sequence"/>
</dbReference>
<dbReference type="PANTHER" id="PTHR33591">
    <property type="entry name" value="BETA-CAROTENE ISOMERASE D27"/>
    <property type="match status" value="1"/>
</dbReference>
<dbReference type="OrthoDB" id="416096at2759"/>
<protein>
    <submittedName>
        <fullName evidence="2">Beta-carotene isomerase D27, chloroplastic</fullName>
    </submittedName>
</protein>
<comment type="caution">
    <text evidence="2">The sequence shown here is derived from an EMBL/GenBank/DDBJ whole genome shotgun (WGS) entry which is preliminary data.</text>
</comment>
<dbReference type="GO" id="GO:0016853">
    <property type="term" value="F:isomerase activity"/>
    <property type="evidence" value="ECO:0007669"/>
    <property type="project" value="UniProtKB-KW"/>
</dbReference>
<dbReference type="InterPro" id="IPR038938">
    <property type="entry name" value="D27-like"/>
</dbReference>
<accession>A0A5J4Z540</accession>
<proteinExistence type="predicted"/>
<evidence type="ECO:0000313" key="3">
    <source>
        <dbReference type="Proteomes" id="UP000324585"/>
    </source>
</evidence>
<evidence type="ECO:0000259" key="1">
    <source>
        <dbReference type="Pfam" id="PF13225"/>
    </source>
</evidence>
<evidence type="ECO:0000313" key="2">
    <source>
        <dbReference type="EMBL" id="KAA8498806.1"/>
    </source>
</evidence>
<sequence>MEQPDAAAAAVASWRQSWRGDLALHRSGSAFVLGQVCRGNATRQCCRLSCPQGRVPAVDTRRCVRVNANGNGNAENEYARIDAMWYNRLFMWRFGEKMRDAVNARTSGATASLAGVDVASSGYDAIVQLALCMLQSERRRGIDTEESSLVVLRSLFPSWLAFLFRRMFSTPFPVFSERMNAWVTSWATVWLMGPNTTEDGGMTIAVEKCRYLEQTGCVGVCVNSCKRPTQRFFAEELGVRCTIEPNYDDLSCKFKFGIEPTSQDDLDACNTPCLSICGQNLQSGTDSPDISCARAWNRDVQRISATRHSNP</sequence>
<dbReference type="InterPro" id="IPR025114">
    <property type="entry name" value="D27-like_C"/>
</dbReference>
<keyword evidence="2" id="KW-0413">Isomerase</keyword>
<name>A0A5J4Z540_PORPP</name>
<dbReference type="PANTHER" id="PTHR33591:SF2">
    <property type="entry name" value="BETA-CAROTENE ISOMERASE D27"/>
    <property type="match status" value="1"/>
</dbReference>
<dbReference type="GO" id="GO:0005506">
    <property type="term" value="F:iron ion binding"/>
    <property type="evidence" value="ECO:0007669"/>
    <property type="project" value="InterPro"/>
</dbReference>